<name>A0A5N5QAB9_9AGAM</name>
<evidence type="ECO:0000259" key="15">
    <source>
        <dbReference type="PROSITE" id="PS51164"/>
    </source>
</evidence>
<dbReference type="InterPro" id="IPR035971">
    <property type="entry name" value="CBD_sf"/>
</dbReference>
<evidence type="ECO:0000256" key="7">
    <source>
        <dbReference type="ARBA" id="ARBA00023008"/>
    </source>
</evidence>
<dbReference type="GO" id="GO:0004497">
    <property type="term" value="F:monooxygenase activity"/>
    <property type="evidence" value="ECO:0007669"/>
    <property type="project" value="UniProtKB-KW"/>
</dbReference>
<comment type="domain">
    <text evidence="13">Has a modular structure: an endo-beta-1,4-glucanase catalytic module at the N-terminus, a linker rich in serines and threonines, and a C-terminal carbohydrate-binding module (CBM).</text>
</comment>
<dbReference type="Proteomes" id="UP000383932">
    <property type="component" value="Unassembled WGS sequence"/>
</dbReference>
<evidence type="ECO:0000256" key="14">
    <source>
        <dbReference type="SAM" id="MobiDB-lite"/>
    </source>
</evidence>
<comment type="caution">
    <text evidence="16">The sequence shown here is derived from an EMBL/GenBank/DDBJ whole genome shotgun (WGS) entry which is preliminary data.</text>
</comment>
<dbReference type="PANTHER" id="PTHR33353:SF17">
    <property type="entry name" value="ENDO-BETA-1,4-GLUCANASE D"/>
    <property type="match status" value="1"/>
</dbReference>
<evidence type="ECO:0000256" key="11">
    <source>
        <dbReference type="ARBA" id="ARBA00023326"/>
    </source>
</evidence>
<evidence type="ECO:0000256" key="2">
    <source>
        <dbReference type="ARBA" id="ARBA00022525"/>
    </source>
</evidence>
<dbReference type="InterPro" id="IPR005103">
    <property type="entry name" value="AA9_LPMO"/>
</dbReference>
<dbReference type="SUPFAM" id="SSF57180">
    <property type="entry name" value="Cellulose-binding domain"/>
    <property type="match status" value="1"/>
</dbReference>
<evidence type="ECO:0000256" key="5">
    <source>
        <dbReference type="ARBA" id="ARBA00023001"/>
    </source>
</evidence>
<dbReference type="InterPro" id="IPR000254">
    <property type="entry name" value="CBD"/>
</dbReference>
<dbReference type="GO" id="GO:0008810">
    <property type="term" value="F:cellulase activity"/>
    <property type="evidence" value="ECO:0007669"/>
    <property type="project" value="UniProtKB-UniRule"/>
</dbReference>
<dbReference type="EC" id="1.14.99.56" evidence="13"/>
<keyword evidence="8" id="KW-0503">Monooxygenase</keyword>
<evidence type="ECO:0000313" key="16">
    <source>
        <dbReference type="EMBL" id="KAB5588685.1"/>
    </source>
</evidence>
<feature type="region of interest" description="Disordered" evidence="14">
    <location>
        <begin position="242"/>
        <end position="384"/>
    </location>
</feature>
<dbReference type="AlphaFoldDB" id="A0A5N5QAB9"/>
<sequence length="446" mass="45896">MRFSTFASILAGAATVYGHIIVGSVYINGVSQGNGLGTYIRNPPNNSPVKELASPDIACNVRNVPVPKTLEVKSGDIITFELYHDNPLDDIIAKSHVGPVQVYVAPTASNGAGPVWVKIFSEGFTTQWATDKLIANKGHISVTVPDLVPNEYLFRPEVLALHEADTPHNKNPGRGVQLYMECVQFKVISSGSVALPAGIDFVTSYTYDDPGLVFDVYNGAMSRYVPPGGPVSSIAVANQPGIGPIPAPGSAKNPSGDAPPSNQPAASKPVSSPSTPAATPDSSGAKAKAAPVPASIPGSNNTPPSCKAPPSEPGYPNPPSQPSPVPTAPPAQTPLPLPTSKMMTITLKSSTPPPQPSPVPPPSQPAQHSNPAQPGNNKPVAVAPAGCSVNNIKVASAGDSGSGSGTNPSPPVAKYYQCGGINYTGSTTCVDGTSCKVWNPYYSQCL</sequence>
<dbReference type="GO" id="GO:0046872">
    <property type="term" value="F:metal ion binding"/>
    <property type="evidence" value="ECO:0007669"/>
    <property type="project" value="UniProtKB-KW"/>
</dbReference>
<feature type="compositionally biased region" description="Pro residues" evidence="14">
    <location>
        <begin position="351"/>
        <end position="364"/>
    </location>
</feature>
<keyword evidence="11 13" id="KW-0624">Polysaccharide degradation</keyword>
<keyword evidence="5 13" id="KW-0136">Cellulose degradation</keyword>
<evidence type="ECO:0000256" key="12">
    <source>
        <dbReference type="ARBA" id="ARBA00044502"/>
    </source>
</evidence>
<comment type="function">
    <text evidence="13">Lytic polysaccharide monooxygenase (LMPO) that depolymerizes crystalline and amorphous polysaccharides via the oxidation of scissile alpha- or beta-(1-4)-glycosidic bonds, yielding C1 and/or C4 oxidation products. Catalysis by LPMOs requires the reduction of the active-site copper from Cu(II) to Cu(I) by a reducing agent and H(2)O(2) or O(2) as a cosubstrate.</text>
</comment>
<keyword evidence="6" id="KW-0560">Oxidoreductase</keyword>
<dbReference type="GO" id="GO:0030245">
    <property type="term" value="P:cellulose catabolic process"/>
    <property type="evidence" value="ECO:0007669"/>
    <property type="project" value="UniProtKB-UniRule"/>
</dbReference>
<gene>
    <name evidence="16" type="ORF">CTheo_7871</name>
</gene>
<feature type="compositionally biased region" description="Pro residues" evidence="14">
    <location>
        <begin position="306"/>
        <end position="337"/>
    </location>
</feature>
<comment type="subcellular location">
    <subcellularLocation>
        <location evidence="1 13">Secreted</location>
    </subcellularLocation>
</comment>
<evidence type="ECO:0000256" key="9">
    <source>
        <dbReference type="ARBA" id="ARBA00023157"/>
    </source>
</evidence>
<dbReference type="Pfam" id="PF00734">
    <property type="entry name" value="CBM_1"/>
    <property type="match status" value="1"/>
</dbReference>
<accession>A0A5N5QAB9</accession>
<dbReference type="OrthoDB" id="2525337at2759"/>
<keyword evidence="2 13" id="KW-0964">Secreted</keyword>
<dbReference type="EMBL" id="SSOP01000390">
    <property type="protein sequence ID" value="KAB5588685.1"/>
    <property type="molecule type" value="Genomic_DNA"/>
</dbReference>
<evidence type="ECO:0000313" key="17">
    <source>
        <dbReference type="Proteomes" id="UP000383932"/>
    </source>
</evidence>
<keyword evidence="3" id="KW-0479">Metal-binding</keyword>
<dbReference type="GO" id="GO:0030248">
    <property type="term" value="F:cellulose binding"/>
    <property type="evidence" value="ECO:0007669"/>
    <property type="project" value="UniProtKB-UniRule"/>
</dbReference>
<feature type="compositionally biased region" description="Low complexity" evidence="14">
    <location>
        <begin position="264"/>
        <end position="285"/>
    </location>
</feature>
<dbReference type="SMART" id="SM00236">
    <property type="entry name" value="fCBD"/>
    <property type="match status" value="1"/>
</dbReference>
<proteinExistence type="inferred from homology"/>
<keyword evidence="16" id="KW-0378">Hydrolase</keyword>
<comment type="catalytic activity">
    <reaction evidence="13">
        <text>[(1-&gt;4)-beta-D-glucosyl]n+m + reduced acceptor + O2 = 4-dehydro-beta-D-glucosyl-[(1-&gt;4)-beta-D-glucosyl]n-1 + [(1-&gt;4)-beta-D-glucosyl]m + acceptor + H2O.</text>
        <dbReference type="EC" id="1.14.99.56"/>
    </reaction>
</comment>
<reference evidence="16 17" key="1">
    <citation type="journal article" date="2019" name="Fungal Biol. Biotechnol.">
        <title>Draft genome sequence of fastidious pathogen Ceratobasidium theobromae, which causes vascular-streak dieback in Theobroma cacao.</title>
        <authorList>
            <person name="Ali S.S."/>
            <person name="Asman A."/>
            <person name="Shao J."/>
            <person name="Firmansyah A.P."/>
            <person name="Susilo A.W."/>
            <person name="Rosmana A."/>
            <person name="McMahon P."/>
            <person name="Junaid M."/>
            <person name="Guest D."/>
            <person name="Kheng T.Y."/>
            <person name="Meinhardt L.W."/>
            <person name="Bailey B.A."/>
        </authorList>
    </citation>
    <scope>NUCLEOTIDE SEQUENCE [LARGE SCALE GENOMIC DNA]</scope>
    <source>
        <strain evidence="16 17">CT2</strain>
    </source>
</reference>
<keyword evidence="17" id="KW-1185">Reference proteome</keyword>
<dbReference type="GO" id="GO:0005576">
    <property type="term" value="C:extracellular region"/>
    <property type="evidence" value="ECO:0007669"/>
    <property type="project" value="UniProtKB-SubCell"/>
</dbReference>
<evidence type="ECO:0000256" key="10">
    <source>
        <dbReference type="ARBA" id="ARBA00023277"/>
    </source>
</evidence>
<feature type="compositionally biased region" description="Polar residues" evidence="14">
    <location>
        <begin position="366"/>
        <end position="376"/>
    </location>
</feature>
<evidence type="ECO:0000256" key="1">
    <source>
        <dbReference type="ARBA" id="ARBA00004613"/>
    </source>
</evidence>
<dbReference type="PROSITE" id="PS00562">
    <property type="entry name" value="CBM1_1"/>
    <property type="match status" value="1"/>
</dbReference>
<evidence type="ECO:0000256" key="6">
    <source>
        <dbReference type="ARBA" id="ARBA00023002"/>
    </source>
</evidence>
<keyword evidence="4" id="KW-0732">Signal</keyword>
<dbReference type="PRINTS" id="PR01217">
    <property type="entry name" value="PRICHEXTENSN"/>
</dbReference>
<dbReference type="Pfam" id="PF03443">
    <property type="entry name" value="AA9"/>
    <property type="match status" value="1"/>
</dbReference>
<evidence type="ECO:0000256" key="3">
    <source>
        <dbReference type="ARBA" id="ARBA00022723"/>
    </source>
</evidence>
<dbReference type="Gene3D" id="2.70.50.70">
    <property type="match status" value="1"/>
</dbReference>
<comment type="similarity">
    <text evidence="12">Belongs to the polysaccharide monooxygenase AA9 family.</text>
</comment>
<evidence type="ECO:0000256" key="13">
    <source>
        <dbReference type="RuleBase" id="RU368122"/>
    </source>
</evidence>
<keyword evidence="9 13" id="KW-1015">Disulfide bond</keyword>
<dbReference type="PROSITE" id="PS51164">
    <property type="entry name" value="CBM1_2"/>
    <property type="match status" value="1"/>
</dbReference>
<keyword evidence="7" id="KW-0186">Copper</keyword>
<evidence type="ECO:0000256" key="8">
    <source>
        <dbReference type="ARBA" id="ARBA00023033"/>
    </source>
</evidence>
<protein>
    <recommendedName>
        <fullName evidence="13">AA9 family lytic polysaccharide monooxygenase</fullName>
        <ecNumber evidence="13">1.14.99.56</ecNumber>
    </recommendedName>
    <alternativeName>
        <fullName evidence="13">Endo-beta-1,4-glucanase</fullName>
    </alternativeName>
    <alternativeName>
        <fullName evidence="13">Glycosyl hydrolase 61 family protein</fullName>
    </alternativeName>
</protein>
<keyword evidence="10 13" id="KW-0119">Carbohydrate metabolism</keyword>
<dbReference type="InterPro" id="IPR049892">
    <property type="entry name" value="AA9"/>
</dbReference>
<dbReference type="PANTHER" id="PTHR33353">
    <property type="entry name" value="PUTATIVE (AFU_ORTHOLOGUE AFUA_1G12560)-RELATED"/>
    <property type="match status" value="1"/>
</dbReference>
<dbReference type="CDD" id="cd21175">
    <property type="entry name" value="LPMO_AA9"/>
    <property type="match status" value="1"/>
</dbReference>
<organism evidence="16 17">
    <name type="scientific">Ceratobasidium theobromae</name>
    <dbReference type="NCBI Taxonomy" id="1582974"/>
    <lineage>
        <taxon>Eukaryota</taxon>
        <taxon>Fungi</taxon>
        <taxon>Dikarya</taxon>
        <taxon>Basidiomycota</taxon>
        <taxon>Agaricomycotina</taxon>
        <taxon>Agaricomycetes</taxon>
        <taxon>Cantharellales</taxon>
        <taxon>Ceratobasidiaceae</taxon>
        <taxon>Ceratobasidium</taxon>
    </lineage>
</organism>
<feature type="domain" description="CBM1" evidence="15">
    <location>
        <begin position="410"/>
        <end position="446"/>
    </location>
</feature>
<evidence type="ECO:0000256" key="4">
    <source>
        <dbReference type="ARBA" id="ARBA00022729"/>
    </source>
</evidence>